<reference evidence="1" key="1">
    <citation type="submission" date="2021-06" db="EMBL/GenBank/DDBJ databases">
        <authorList>
            <person name="Kallberg Y."/>
            <person name="Tangrot J."/>
            <person name="Rosling A."/>
        </authorList>
    </citation>
    <scope>NUCLEOTIDE SEQUENCE</scope>
    <source>
        <strain evidence="1">IL203A</strain>
    </source>
</reference>
<evidence type="ECO:0000313" key="2">
    <source>
        <dbReference type="Proteomes" id="UP000789702"/>
    </source>
</evidence>
<comment type="caution">
    <text evidence="1">The sequence shown here is derived from an EMBL/GenBank/DDBJ whole genome shotgun (WGS) entry which is preliminary data.</text>
</comment>
<gene>
    <name evidence="1" type="ORF">DHETER_LOCUS481</name>
</gene>
<proteinExistence type="predicted"/>
<protein>
    <submittedName>
        <fullName evidence="1">11580_t:CDS:1</fullName>
    </submittedName>
</protein>
<sequence length="157" mass="18697">MDLDLLLAQTEFLQSDNELPDCYETSDNELLNCYKTSDNEFPDCYETSYNYETTDDEYSNNRSVVSEEHMSKKKRNCKINPKTILEKKDRGCESTVYMLILTIDHHIGARKNNTLRQKIFAFLRQLVYLYNEHYGQLKAWPKTVMLYINHNIKKYLK</sequence>
<name>A0ACA9K098_9GLOM</name>
<evidence type="ECO:0000313" key="1">
    <source>
        <dbReference type="EMBL" id="CAG8444552.1"/>
    </source>
</evidence>
<organism evidence="1 2">
    <name type="scientific">Dentiscutata heterogama</name>
    <dbReference type="NCBI Taxonomy" id="1316150"/>
    <lineage>
        <taxon>Eukaryota</taxon>
        <taxon>Fungi</taxon>
        <taxon>Fungi incertae sedis</taxon>
        <taxon>Mucoromycota</taxon>
        <taxon>Glomeromycotina</taxon>
        <taxon>Glomeromycetes</taxon>
        <taxon>Diversisporales</taxon>
        <taxon>Gigasporaceae</taxon>
        <taxon>Dentiscutata</taxon>
    </lineage>
</organism>
<dbReference type="EMBL" id="CAJVPU010000240">
    <property type="protein sequence ID" value="CAG8444552.1"/>
    <property type="molecule type" value="Genomic_DNA"/>
</dbReference>
<keyword evidence="2" id="KW-1185">Reference proteome</keyword>
<accession>A0ACA9K098</accession>
<dbReference type="Proteomes" id="UP000789702">
    <property type="component" value="Unassembled WGS sequence"/>
</dbReference>